<name>A0AA46ZSU4_PSEVI</name>
<evidence type="ECO:0000313" key="1">
    <source>
        <dbReference type="EMBL" id="UZA68696.1"/>
    </source>
</evidence>
<dbReference type="AlphaFoldDB" id="A0AA46ZSU4"/>
<evidence type="ECO:0000313" key="2">
    <source>
        <dbReference type="Proteomes" id="UP001163644"/>
    </source>
</evidence>
<dbReference type="RefSeq" id="WP_029243652.1">
    <property type="nucleotide sequence ID" value="NZ_CP036495.1"/>
</dbReference>
<protein>
    <submittedName>
        <fullName evidence="1">Uncharacterized protein</fullName>
    </submittedName>
</protein>
<sequence length="395" mass="42711">MWFSGGKDIPGYEHYRLKHVKTNAVWEAPSAVTSAPMNLHPAHFLYGSTRSSIMGKRLGLRGQLAGLGLGSAALCYLRPDALSVPLGRLSLHRNFNNAKDFVGTTIKGVVGASLAYWEMQHLGYAWEGHWEDFFPPSAVPGRATPAPDFIFASDTDVCLVDAKGSSRPFSEIGSIAKGEWKRQIYPNRNAAFKPGGLPTEGRVIASVLDPNHTGVGLVTAYGRFRKGVVPAVGNGAGIALSPDDPSSSFSAIKAVQKVNFTNVLFLLGLYEIAGFLINDQQTQQTQQSAKAQYGRVAQRTVEIGGIGMVYTGASRFFDLGDQGGWVMRPFCHIATLREVYEAFVLGLGGELSTKQLILPKDMSPVKVGNEPKPKERMVVQSRDGVGAVFERVVNP</sequence>
<gene>
    <name evidence="1" type="ORF">EZZ81_10860</name>
</gene>
<proteinExistence type="predicted"/>
<dbReference type="Proteomes" id="UP001163644">
    <property type="component" value="Chromosome"/>
</dbReference>
<reference evidence="1" key="1">
    <citation type="submission" date="2019-02" db="EMBL/GenBank/DDBJ databases">
        <authorList>
            <person name="Lutz S."/>
            <person name="Schori C."/>
            <person name="Ahrens C.H."/>
            <person name="Gueguen E."/>
        </authorList>
    </citation>
    <scope>NUCLEOTIDE SEQUENCE</scope>
    <source>
        <strain evidence="1">Psy35</strain>
    </source>
</reference>
<dbReference type="EMBL" id="CP036495">
    <property type="protein sequence ID" value="UZA68696.1"/>
    <property type="molecule type" value="Genomic_DNA"/>
</dbReference>
<accession>A0AA46ZSU4</accession>
<organism evidence="1 2">
    <name type="scientific">Pseudomonas viridiflava</name>
    <name type="common">Phytomonas viridiflava</name>
    <dbReference type="NCBI Taxonomy" id="33069"/>
    <lineage>
        <taxon>Bacteria</taxon>
        <taxon>Pseudomonadati</taxon>
        <taxon>Pseudomonadota</taxon>
        <taxon>Gammaproteobacteria</taxon>
        <taxon>Pseudomonadales</taxon>
        <taxon>Pseudomonadaceae</taxon>
        <taxon>Pseudomonas</taxon>
    </lineage>
</organism>